<keyword evidence="9" id="KW-1185">Reference proteome</keyword>
<name>A0A8T6ZK19_9BURK</name>
<reference evidence="8" key="1">
    <citation type="journal article" date="2015" name="Genome Announc.">
        <title>Draft Genome Sequence of the Polyhydroxyalkanoate-Producing Bacterium Burkholderia sacchari LMG 19450 Isolated from Brazilian Sugarcane Plantation Soil.</title>
        <authorList>
            <person name="Alexandrino P.M."/>
            <person name="Mendonca T.T."/>
            <person name="Guaman Bautista L.P."/>
            <person name="Cherix J."/>
            <person name="Lozano-Sakalauskas G.C."/>
            <person name="Fujita A."/>
            <person name="Ramos Filho E."/>
            <person name="Long P."/>
            <person name="Padilla G."/>
            <person name="Taciro M.K."/>
            <person name="Gomez J.G."/>
            <person name="Silva L.F."/>
        </authorList>
    </citation>
    <scope>NUCLEOTIDE SEQUENCE</scope>
    <source>
        <strain evidence="8">LMG 19450</strain>
    </source>
</reference>
<dbReference type="Pfam" id="PF01734">
    <property type="entry name" value="Patatin"/>
    <property type="match status" value="1"/>
</dbReference>
<dbReference type="PROSITE" id="PS51635">
    <property type="entry name" value="PNPLA"/>
    <property type="match status" value="1"/>
</dbReference>
<reference evidence="8" key="2">
    <citation type="submission" date="2020-04" db="EMBL/GenBank/DDBJ databases">
        <authorList>
            <person name="Alexandrino P."/>
            <person name="Mendonca T."/>
            <person name="Guaman L."/>
            <person name="Cherix J."/>
            <person name="Lozano-Sakalauskas G."/>
            <person name="Fujita A."/>
            <person name="Filho E.R."/>
            <person name="Long P."/>
            <person name="Padilla G."/>
            <person name="Taciro M.K."/>
            <person name="Gomez J.G."/>
            <person name="Silva L.F."/>
            <person name="Torres M."/>
        </authorList>
    </citation>
    <scope>NUCLEOTIDE SEQUENCE</scope>
    <source>
        <strain evidence="8">LMG 19450</strain>
    </source>
</reference>
<dbReference type="Gene3D" id="3.50.50.60">
    <property type="entry name" value="FAD/NAD(P)-binding domain"/>
    <property type="match status" value="2"/>
</dbReference>
<dbReference type="GO" id="GO:0016651">
    <property type="term" value="F:oxidoreductase activity, acting on NAD(P)H"/>
    <property type="evidence" value="ECO:0007669"/>
    <property type="project" value="TreeGrafter"/>
</dbReference>
<dbReference type="CDD" id="cd07209">
    <property type="entry name" value="Pat_hypo_Ecoli_Z1214_like"/>
    <property type="match status" value="1"/>
</dbReference>
<organism evidence="8 9">
    <name type="scientific">Paraburkholderia sacchari</name>
    <dbReference type="NCBI Taxonomy" id="159450"/>
    <lineage>
        <taxon>Bacteria</taxon>
        <taxon>Pseudomonadati</taxon>
        <taxon>Pseudomonadota</taxon>
        <taxon>Betaproteobacteria</taxon>
        <taxon>Burkholderiales</taxon>
        <taxon>Burkholderiaceae</taxon>
        <taxon>Paraburkholderia</taxon>
    </lineage>
</organism>
<dbReference type="Gene3D" id="3.30.390.30">
    <property type="match status" value="1"/>
</dbReference>
<evidence type="ECO:0000256" key="6">
    <source>
        <dbReference type="PROSITE-ProRule" id="PRU01161"/>
    </source>
</evidence>
<dbReference type="SUPFAM" id="SSF51905">
    <property type="entry name" value="FAD/NAD(P)-binding domain"/>
    <property type="match status" value="2"/>
</dbReference>
<dbReference type="PRINTS" id="PR00368">
    <property type="entry name" value="FADPNR"/>
</dbReference>
<dbReference type="Proteomes" id="UP000030460">
    <property type="component" value="Unassembled WGS sequence"/>
</dbReference>
<comment type="cofactor">
    <cofactor evidence="1">
        <name>FAD</name>
        <dbReference type="ChEBI" id="CHEBI:57692"/>
    </cofactor>
</comment>
<keyword evidence="5 6" id="KW-0443">Lipid metabolism</keyword>
<dbReference type="PRINTS" id="PR00411">
    <property type="entry name" value="PNDRDTASEI"/>
</dbReference>
<evidence type="ECO:0000256" key="2">
    <source>
        <dbReference type="ARBA" id="ARBA00022630"/>
    </source>
</evidence>
<dbReference type="Gene3D" id="3.40.1090.10">
    <property type="entry name" value="Cytosolic phospholipase A2 catalytic domain"/>
    <property type="match status" value="2"/>
</dbReference>
<comment type="caution">
    <text evidence="6">Lacks conserved residue(s) required for the propagation of feature annotation.</text>
</comment>
<dbReference type="PANTHER" id="PTHR43557">
    <property type="entry name" value="APOPTOSIS-INDUCING FACTOR 1"/>
    <property type="match status" value="1"/>
</dbReference>
<comment type="caution">
    <text evidence="8">The sequence shown here is derived from an EMBL/GenBank/DDBJ whole genome shotgun (WGS) entry which is preliminary data.</text>
</comment>
<dbReference type="InterPro" id="IPR016035">
    <property type="entry name" value="Acyl_Trfase/lysoPLipase"/>
</dbReference>
<keyword evidence="2" id="KW-0285">Flavoprotein</keyword>
<evidence type="ECO:0000259" key="7">
    <source>
        <dbReference type="PROSITE" id="PS51635"/>
    </source>
</evidence>
<protein>
    <submittedName>
        <fullName evidence="8">FAD-dependent oxidoreductase</fullName>
    </submittedName>
</protein>
<gene>
    <name evidence="8" type="ORF">NH14_026280</name>
</gene>
<keyword evidence="6" id="KW-0442">Lipid degradation</keyword>
<keyword evidence="4" id="KW-0560">Oxidoreductase</keyword>
<dbReference type="AlphaFoldDB" id="A0A8T6ZK19"/>
<dbReference type="InterPro" id="IPR016156">
    <property type="entry name" value="FAD/NAD-linked_Rdtase_dimer_sf"/>
</dbReference>
<dbReference type="InterPro" id="IPR036188">
    <property type="entry name" value="FAD/NAD-bd_sf"/>
</dbReference>
<dbReference type="InterPro" id="IPR002641">
    <property type="entry name" value="PNPLA_dom"/>
</dbReference>
<dbReference type="Pfam" id="PF12536">
    <property type="entry name" value="DUF3734"/>
    <property type="match status" value="1"/>
</dbReference>
<dbReference type="GO" id="GO:0016042">
    <property type="term" value="P:lipid catabolic process"/>
    <property type="evidence" value="ECO:0007669"/>
    <property type="project" value="UniProtKB-UniRule"/>
</dbReference>
<dbReference type="PANTHER" id="PTHR43557:SF2">
    <property type="entry name" value="RIESKE DOMAIN-CONTAINING PROTEIN-RELATED"/>
    <property type="match status" value="1"/>
</dbReference>
<dbReference type="EMBL" id="JTDB02000009">
    <property type="protein sequence ID" value="NLP64600.1"/>
    <property type="molecule type" value="Genomic_DNA"/>
</dbReference>
<evidence type="ECO:0000313" key="8">
    <source>
        <dbReference type="EMBL" id="NLP64600.1"/>
    </source>
</evidence>
<dbReference type="OrthoDB" id="9770965at2"/>
<dbReference type="InterPro" id="IPR050446">
    <property type="entry name" value="FAD-oxidoreductase/Apoptosis"/>
</dbReference>
<evidence type="ECO:0000256" key="4">
    <source>
        <dbReference type="ARBA" id="ARBA00023002"/>
    </source>
</evidence>
<dbReference type="SUPFAM" id="SSF55424">
    <property type="entry name" value="FAD/NAD-linked reductases, dimerisation (C-terminal) domain"/>
    <property type="match status" value="1"/>
</dbReference>
<keyword evidence="6" id="KW-0378">Hydrolase</keyword>
<dbReference type="Pfam" id="PF07992">
    <property type="entry name" value="Pyr_redox_2"/>
    <property type="match status" value="1"/>
</dbReference>
<feature type="active site" description="Nucleophile" evidence="6">
    <location>
        <position position="454"/>
    </location>
</feature>
<evidence type="ECO:0000256" key="5">
    <source>
        <dbReference type="ARBA" id="ARBA00023098"/>
    </source>
</evidence>
<dbReference type="GO" id="GO:0005737">
    <property type="term" value="C:cytoplasm"/>
    <property type="evidence" value="ECO:0007669"/>
    <property type="project" value="TreeGrafter"/>
</dbReference>
<feature type="active site" description="Proton acceptor" evidence="6">
    <location>
        <position position="606"/>
    </location>
</feature>
<dbReference type="GO" id="GO:0016787">
    <property type="term" value="F:hydrolase activity"/>
    <property type="evidence" value="ECO:0007669"/>
    <property type="project" value="UniProtKB-UniRule"/>
</dbReference>
<dbReference type="InterPro" id="IPR023753">
    <property type="entry name" value="FAD/NAD-binding_dom"/>
</dbReference>
<sequence length="774" mass="82785">MASEQAVREQRFDYVLVGGGIAGVSAARALRHEAPGASIAILCGEPVLPYWRPPLTKSFLMGKSSAARLTIHPADFYERQNIVLLLHARAAALDCAARRVQLEDGSAVGYGKLLIATGAAPCVLDVPGAALAGVHRLHDIGDAVALRADAAGKRRALVIGAGFAGVEAAAALRELGLDVTLVERSEQILPQLHSALLSERFAKLAAQHGVEVLTGLTLARFTGSHRVDGAVLGDGRVLACDLVVVATGVVPNCAFLAGSGIATNDGVLVDECLQSSDPNVYAAGDVANFHDPVPGVRRRIEHWDNAARQGRLAARNVRGARMPYREVSIFYGDVFDVPYNLLGDPSGAQEVVERGEFPLAPYSVLFMKHHVLRAMFSIGVSPDEAVAAAEMIRHRRNLEGSREMLAQAGSRLSALPSQTVLILQGGGALGAFEGGAIAALESHGVRPDIISAVSIGAFNGAIAASHPGHAAEALDAFWRELSIEGVAAPQPCADLRQGALAWHLALFGVPNFLRPRWWPGIGSYAPWWTSFYDTGPMLALLRRYVDFDALAASPTRLLIGAVDVASGERRIFDSYVERLAPEHLLASGSLPPAMPWTQIEGRAYWDGGIVSNSPLDLVIERCGQVAGRVFVVDLFSGERPLPQNLFEVMLRRDEIVYADRVRNDLRFEEHANDFRDLVERIAAQLDAASAARVRQSPEYIRLMGSHAPVSIHRIALDGPAPGRATFARDFDFSAESISTLRELGRAAAFDVLATGAAMTRGEGAVVGHPDEVRS</sequence>
<proteinExistence type="predicted"/>
<dbReference type="InterPro" id="IPR021095">
    <property type="entry name" value="DUF3734"/>
</dbReference>
<feature type="short sequence motif" description="DGA/G" evidence="6">
    <location>
        <begin position="606"/>
        <end position="608"/>
    </location>
</feature>
<feature type="short sequence motif" description="GXGXXG" evidence="6">
    <location>
        <begin position="425"/>
        <end position="430"/>
    </location>
</feature>
<keyword evidence="3" id="KW-0274">FAD</keyword>
<accession>A0A8T6ZK19</accession>
<feature type="domain" description="PNPLA" evidence="7">
    <location>
        <begin position="421"/>
        <end position="619"/>
    </location>
</feature>
<evidence type="ECO:0000313" key="9">
    <source>
        <dbReference type="Proteomes" id="UP000030460"/>
    </source>
</evidence>
<evidence type="ECO:0000256" key="1">
    <source>
        <dbReference type="ARBA" id="ARBA00001974"/>
    </source>
</evidence>
<dbReference type="SUPFAM" id="SSF52151">
    <property type="entry name" value="FabD/lysophospholipase-like"/>
    <property type="match status" value="1"/>
</dbReference>
<evidence type="ECO:0000256" key="3">
    <source>
        <dbReference type="ARBA" id="ARBA00022827"/>
    </source>
</evidence>